<dbReference type="EMBL" id="CP015506">
    <property type="protein sequence ID" value="AND41915.1"/>
    <property type="molecule type" value="Genomic_DNA"/>
</dbReference>
<comment type="subcellular location">
    <subcellularLocation>
        <location evidence="1">Cell membrane</location>
        <topology evidence="1">Multi-pass membrane protein</topology>
    </subcellularLocation>
</comment>
<dbReference type="KEGG" id="bon:A361_23140"/>
<dbReference type="Proteomes" id="UP000077856">
    <property type="component" value="Chromosome"/>
</dbReference>
<comment type="similarity">
    <text evidence="2">Belongs to the ABC transporter superfamily.</text>
</comment>
<dbReference type="InterPro" id="IPR036640">
    <property type="entry name" value="ABC1_TM_sf"/>
</dbReference>
<dbReference type="GO" id="GO:0005524">
    <property type="term" value="F:ATP binding"/>
    <property type="evidence" value="ECO:0007669"/>
    <property type="project" value="UniProtKB-KW"/>
</dbReference>
<dbReference type="GO" id="GO:0016887">
    <property type="term" value="F:ATP hydrolysis activity"/>
    <property type="evidence" value="ECO:0007669"/>
    <property type="project" value="InterPro"/>
</dbReference>
<protein>
    <submittedName>
        <fullName evidence="11">ABC transporter permease</fullName>
    </submittedName>
</protein>
<sequence length="603" mass="67176">MNTTRRQRLIRLMKEYFTMKDILKTFALLKPFIVKHRIAYFVLFVLLAVDIFLTIAFAAFFGKIADAAVQADFNQIKELVLIGICLVLASIVTSFMDIYFETVATNGVKKDLKNHLFSHILRLPSSKVSNMRSGEVISHFTNDVHSLDGVIGYSLINLVRLPLIFIAVFIFLIQINVTLSLLSLLITPIALVAGLVFGLLLRRNSRLIHSLFGKINTHINETFNGIGVIRSFTLEKASFEKFESKNEELFKLEKENAILQGWFYSGGSLISSVTFYVSLLLGAYYVSQNIMTVGALLTFVNLVNHLVYPLTGLAGQWAGFQRSVTAVERILDVLEEPADSEELPSYSVTKPLMRLIEFHDITFSYDESHKVFEGLNLTIPAGKVIAMVGPSGAGKSTLFNLLQSFYKPQSGEIYIDQVSVEDITLSNLRSMISHVPQETFLFGGTFRENLMIAKPGISETEMISAAKDAYIHDFIMSLPEGYDTEIGERGIKLSGGQKQRLAIARAILKNASILLLDEATSALDSETEFHVKEALGDLMKGRTTLIIAHRLSTVENADIIIVMNQGKIVQMGSHQELITQPGLYRKLHKTKFQSKQASALSLA</sequence>
<dbReference type="PANTHER" id="PTHR43394">
    <property type="entry name" value="ATP-DEPENDENT PERMEASE MDL1, MITOCHONDRIAL"/>
    <property type="match status" value="1"/>
</dbReference>
<evidence type="ECO:0000313" key="12">
    <source>
        <dbReference type="Proteomes" id="UP000077856"/>
    </source>
</evidence>
<dbReference type="STRING" id="1196031.A361_23140"/>
<feature type="domain" description="ABC transmembrane type-1" evidence="10">
    <location>
        <begin position="41"/>
        <end position="322"/>
    </location>
</feature>
<dbReference type="Pfam" id="PF00005">
    <property type="entry name" value="ABC_tran"/>
    <property type="match status" value="1"/>
</dbReference>
<feature type="transmembrane region" description="Helical" evidence="8">
    <location>
        <begin position="38"/>
        <end position="60"/>
    </location>
</feature>
<evidence type="ECO:0000256" key="5">
    <source>
        <dbReference type="ARBA" id="ARBA00022840"/>
    </source>
</evidence>
<dbReference type="eggNOG" id="COG1132">
    <property type="taxonomic scope" value="Bacteria"/>
</dbReference>
<dbReference type="InterPro" id="IPR027417">
    <property type="entry name" value="P-loop_NTPase"/>
</dbReference>
<dbReference type="AlphaFoldDB" id="A0A169FY80"/>
<evidence type="ECO:0000256" key="8">
    <source>
        <dbReference type="SAM" id="Phobius"/>
    </source>
</evidence>
<keyword evidence="3 8" id="KW-0812">Transmembrane</keyword>
<dbReference type="PROSITE" id="PS50893">
    <property type="entry name" value="ABC_TRANSPORTER_2"/>
    <property type="match status" value="1"/>
</dbReference>
<evidence type="ECO:0000259" key="9">
    <source>
        <dbReference type="PROSITE" id="PS50893"/>
    </source>
</evidence>
<accession>A0A169FY80</accession>
<dbReference type="GO" id="GO:0015421">
    <property type="term" value="F:ABC-type oligopeptide transporter activity"/>
    <property type="evidence" value="ECO:0007669"/>
    <property type="project" value="TreeGrafter"/>
</dbReference>
<dbReference type="InterPro" id="IPR011527">
    <property type="entry name" value="ABC1_TM_dom"/>
</dbReference>
<evidence type="ECO:0000256" key="7">
    <source>
        <dbReference type="ARBA" id="ARBA00023136"/>
    </source>
</evidence>
<dbReference type="FunFam" id="3.40.50.300:FF:000218">
    <property type="entry name" value="Multidrug ABC transporter ATP-binding protein"/>
    <property type="match status" value="1"/>
</dbReference>
<keyword evidence="6 8" id="KW-1133">Transmembrane helix</keyword>
<dbReference type="GO" id="GO:0005886">
    <property type="term" value="C:plasma membrane"/>
    <property type="evidence" value="ECO:0007669"/>
    <property type="project" value="UniProtKB-SubCell"/>
</dbReference>
<dbReference type="Pfam" id="PF00664">
    <property type="entry name" value="ABC_membrane"/>
    <property type="match status" value="1"/>
</dbReference>
<evidence type="ECO:0000256" key="2">
    <source>
        <dbReference type="ARBA" id="ARBA00005417"/>
    </source>
</evidence>
<feature type="transmembrane region" description="Helical" evidence="8">
    <location>
        <begin position="261"/>
        <end position="286"/>
    </location>
</feature>
<feature type="transmembrane region" description="Helical" evidence="8">
    <location>
        <begin position="155"/>
        <end position="175"/>
    </location>
</feature>
<feature type="transmembrane region" description="Helical" evidence="8">
    <location>
        <begin position="80"/>
        <end position="100"/>
    </location>
</feature>
<name>A0A169FY80_9BACI</name>
<evidence type="ECO:0000259" key="10">
    <source>
        <dbReference type="PROSITE" id="PS50929"/>
    </source>
</evidence>
<keyword evidence="7 8" id="KW-0472">Membrane</keyword>
<dbReference type="InterPro" id="IPR017871">
    <property type="entry name" value="ABC_transporter-like_CS"/>
</dbReference>
<dbReference type="InterPro" id="IPR003593">
    <property type="entry name" value="AAA+_ATPase"/>
</dbReference>
<keyword evidence="5" id="KW-0067">ATP-binding</keyword>
<dbReference type="Gene3D" id="1.20.1560.10">
    <property type="entry name" value="ABC transporter type 1, transmembrane domain"/>
    <property type="match status" value="1"/>
</dbReference>
<dbReference type="PANTHER" id="PTHR43394:SF1">
    <property type="entry name" value="ATP-BINDING CASSETTE SUB-FAMILY B MEMBER 10, MITOCHONDRIAL"/>
    <property type="match status" value="1"/>
</dbReference>
<dbReference type="RefSeq" id="WP_019383225.1">
    <property type="nucleotide sequence ID" value="NZ_CP015506.1"/>
</dbReference>
<proteinExistence type="inferred from homology"/>
<evidence type="ECO:0000313" key="11">
    <source>
        <dbReference type="EMBL" id="AND41915.1"/>
    </source>
</evidence>
<dbReference type="SUPFAM" id="SSF52540">
    <property type="entry name" value="P-loop containing nucleoside triphosphate hydrolases"/>
    <property type="match status" value="1"/>
</dbReference>
<dbReference type="Gene3D" id="3.40.50.300">
    <property type="entry name" value="P-loop containing nucleotide triphosphate hydrolases"/>
    <property type="match status" value="1"/>
</dbReference>
<dbReference type="SUPFAM" id="SSF90123">
    <property type="entry name" value="ABC transporter transmembrane region"/>
    <property type="match status" value="1"/>
</dbReference>
<organism evidence="11 12">
    <name type="scientific">Cytobacillus oceanisediminis 2691</name>
    <dbReference type="NCBI Taxonomy" id="1196031"/>
    <lineage>
        <taxon>Bacteria</taxon>
        <taxon>Bacillati</taxon>
        <taxon>Bacillota</taxon>
        <taxon>Bacilli</taxon>
        <taxon>Bacillales</taxon>
        <taxon>Bacillaceae</taxon>
        <taxon>Cytobacillus</taxon>
    </lineage>
</organism>
<reference evidence="11 12" key="1">
    <citation type="submission" date="2016-04" db="EMBL/GenBank/DDBJ databases">
        <title>Complete genome sequence of Bacillus oceanisediminis strain 2691.</title>
        <authorList>
            <person name="Jeong H."/>
            <person name="Kim H.J."/>
            <person name="Lee D.-W."/>
        </authorList>
    </citation>
    <scope>NUCLEOTIDE SEQUENCE [LARGE SCALE GENOMIC DNA]</scope>
    <source>
        <strain evidence="11 12">2691</strain>
    </source>
</reference>
<keyword evidence="4" id="KW-0547">Nucleotide-binding</keyword>
<gene>
    <name evidence="11" type="ORF">A361_23140</name>
</gene>
<dbReference type="CDD" id="cd07346">
    <property type="entry name" value="ABC_6TM_exporters"/>
    <property type="match status" value="1"/>
</dbReference>
<dbReference type="PROSITE" id="PS50929">
    <property type="entry name" value="ABC_TM1F"/>
    <property type="match status" value="1"/>
</dbReference>
<evidence type="ECO:0000256" key="1">
    <source>
        <dbReference type="ARBA" id="ARBA00004651"/>
    </source>
</evidence>
<dbReference type="InterPro" id="IPR003439">
    <property type="entry name" value="ABC_transporter-like_ATP-bd"/>
</dbReference>
<evidence type="ECO:0000256" key="6">
    <source>
        <dbReference type="ARBA" id="ARBA00022989"/>
    </source>
</evidence>
<dbReference type="InterPro" id="IPR039421">
    <property type="entry name" value="Type_1_exporter"/>
</dbReference>
<dbReference type="SMART" id="SM00382">
    <property type="entry name" value="AAA"/>
    <property type="match status" value="1"/>
</dbReference>
<evidence type="ECO:0000256" key="4">
    <source>
        <dbReference type="ARBA" id="ARBA00022741"/>
    </source>
</evidence>
<evidence type="ECO:0000256" key="3">
    <source>
        <dbReference type="ARBA" id="ARBA00022692"/>
    </source>
</evidence>
<dbReference type="PROSITE" id="PS00211">
    <property type="entry name" value="ABC_TRANSPORTER_1"/>
    <property type="match status" value="1"/>
</dbReference>
<feature type="transmembrane region" description="Helical" evidence="8">
    <location>
        <begin position="181"/>
        <end position="201"/>
    </location>
</feature>
<feature type="domain" description="ABC transporter" evidence="9">
    <location>
        <begin position="356"/>
        <end position="590"/>
    </location>
</feature>